<feature type="region of interest" description="Disordered" evidence="2">
    <location>
        <begin position="138"/>
        <end position="173"/>
    </location>
</feature>
<reference evidence="3" key="1">
    <citation type="submission" date="2022-01" db="EMBL/GenBank/DDBJ databases">
        <authorList>
            <person name="King R."/>
        </authorList>
    </citation>
    <scope>NUCLEOTIDE SEQUENCE</scope>
</reference>
<evidence type="ECO:0000256" key="2">
    <source>
        <dbReference type="SAM" id="MobiDB-lite"/>
    </source>
</evidence>
<feature type="compositionally biased region" description="Polar residues" evidence="2">
    <location>
        <begin position="138"/>
        <end position="150"/>
    </location>
</feature>
<keyword evidence="1" id="KW-0175">Coiled coil</keyword>
<feature type="coiled-coil region" evidence="1">
    <location>
        <begin position="200"/>
        <end position="366"/>
    </location>
</feature>
<dbReference type="Proteomes" id="UP001153620">
    <property type="component" value="Chromosome 2"/>
</dbReference>
<keyword evidence="4" id="KW-1185">Reference proteome</keyword>
<dbReference type="AlphaFoldDB" id="A0A9N9RU87"/>
<proteinExistence type="predicted"/>
<evidence type="ECO:0000313" key="3">
    <source>
        <dbReference type="EMBL" id="CAG9805024.1"/>
    </source>
</evidence>
<evidence type="ECO:0000313" key="4">
    <source>
        <dbReference type="Proteomes" id="UP001153620"/>
    </source>
</evidence>
<reference evidence="3" key="2">
    <citation type="submission" date="2022-10" db="EMBL/GenBank/DDBJ databases">
        <authorList>
            <consortium name="ENA_rothamsted_submissions"/>
            <consortium name="culmorum"/>
            <person name="King R."/>
        </authorList>
    </citation>
    <scope>NUCLEOTIDE SEQUENCE</scope>
</reference>
<feature type="coiled-coil region" evidence="1">
    <location>
        <begin position="397"/>
        <end position="431"/>
    </location>
</feature>
<sequence>METIMEEPEDTFVEEAIEVQNSENFAMDDEKSETFIKTEIFDDDVVEIKPVGHPQLIATSSYVVETKTKIDLKKLKNVKTRQAAAVKSVVERPKTAREKTKINVNSTDWKPHTPGHLPSYLRKQKENSLKRSTTFQLDMPCANNSSTNVGDSKPQPKAAEQGDMIGSSTSVPSIDGDQSIEIEKIKAQNSAKQMSMRTEIIDLKIRNDSLEKQLNEAVAARDKSINELKSSLDKVRSFETKLGDKLIEIQSKNERLEKLEIEVANLIKHKQDMIVQIQSRIEENQKLEKRMEKLKNELREKSTSYETLMTEKSQLEVKLEEKQVGDGLEELNVQSAEKIETLAHENEALKNELNGKINEVDSLKQDKFNLIGEINHLKIQMNKLPVDSSTQALSFEIADLEEKMNVMSRNEKELNQKILMLNSKLDDERNTNIRNNTLLEYRAEYIKTLQAVDNVNKARLILHVKELEDTREQIKGFEKFKAAHKEEKGNFKKLLKSLETENTKLKTKVEMYEKNRFNYK</sequence>
<name>A0A9N9RU87_9DIPT</name>
<accession>A0A9N9RU87</accession>
<feature type="coiled-coil region" evidence="1">
    <location>
        <begin position="481"/>
        <end position="515"/>
    </location>
</feature>
<dbReference type="EMBL" id="OU895878">
    <property type="protein sequence ID" value="CAG9805024.1"/>
    <property type="molecule type" value="Genomic_DNA"/>
</dbReference>
<protein>
    <submittedName>
        <fullName evidence="3">Uncharacterized protein</fullName>
    </submittedName>
</protein>
<evidence type="ECO:0000256" key="1">
    <source>
        <dbReference type="SAM" id="Coils"/>
    </source>
</evidence>
<organism evidence="3 4">
    <name type="scientific">Chironomus riparius</name>
    <dbReference type="NCBI Taxonomy" id="315576"/>
    <lineage>
        <taxon>Eukaryota</taxon>
        <taxon>Metazoa</taxon>
        <taxon>Ecdysozoa</taxon>
        <taxon>Arthropoda</taxon>
        <taxon>Hexapoda</taxon>
        <taxon>Insecta</taxon>
        <taxon>Pterygota</taxon>
        <taxon>Neoptera</taxon>
        <taxon>Endopterygota</taxon>
        <taxon>Diptera</taxon>
        <taxon>Nematocera</taxon>
        <taxon>Chironomoidea</taxon>
        <taxon>Chironomidae</taxon>
        <taxon>Chironominae</taxon>
        <taxon>Chironomus</taxon>
    </lineage>
</organism>
<gene>
    <name evidence="3" type="ORF">CHIRRI_LOCUS7900</name>
</gene>